<dbReference type="InterPro" id="IPR003711">
    <property type="entry name" value="CarD-like/TRCF_RID"/>
</dbReference>
<dbReference type="SMART" id="SM00487">
    <property type="entry name" value="DEXDc"/>
    <property type="match status" value="1"/>
</dbReference>
<dbReference type="InterPro" id="IPR014001">
    <property type="entry name" value="Helicase_ATP-bd"/>
</dbReference>
<keyword evidence="2 13" id="KW-0963">Cytoplasm</keyword>
<evidence type="ECO:0000256" key="10">
    <source>
        <dbReference type="ARBA" id="ARBA00061104"/>
    </source>
</evidence>
<evidence type="ECO:0000256" key="5">
    <source>
        <dbReference type="ARBA" id="ARBA00022801"/>
    </source>
</evidence>
<proteinExistence type="inferred from homology"/>
<dbReference type="SUPFAM" id="SSF141259">
    <property type="entry name" value="CarD-like"/>
    <property type="match status" value="1"/>
</dbReference>
<comment type="caution">
    <text evidence="16">The sequence shown here is derived from an EMBL/GenBank/DDBJ whole genome shotgun (WGS) entry which is preliminary data.</text>
</comment>
<keyword evidence="5 13" id="KW-0378">Hydrolase</keyword>
<dbReference type="SMART" id="SM01058">
    <property type="entry name" value="CarD_TRCF"/>
    <property type="match status" value="1"/>
</dbReference>
<dbReference type="Gene3D" id="3.90.1150.50">
    <property type="entry name" value="Transcription-repair-coupling factor, D7 domain"/>
    <property type="match status" value="1"/>
</dbReference>
<dbReference type="SMART" id="SM00982">
    <property type="entry name" value="TRCF"/>
    <property type="match status" value="1"/>
</dbReference>
<comment type="similarity">
    <text evidence="10 13">In the N-terminal section; belongs to the UvrB family.</text>
</comment>
<dbReference type="EMBL" id="MNYI01000016">
    <property type="protein sequence ID" value="OIP43460.1"/>
    <property type="molecule type" value="Genomic_DNA"/>
</dbReference>
<feature type="domain" description="Helicase C-terminal" evidence="15">
    <location>
        <begin position="750"/>
        <end position="904"/>
    </location>
</feature>
<dbReference type="Gene3D" id="2.40.10.170">
    <property type="match status" value="1"/>
</dbReference>
<dbReference type="Pfam" id="PF00270">
    <property type="entry name" value="DEAD"/>
    <property type="match status" value="1"/>
</dbReference>
<dbReference type="InterPro" id="IPR041471">
    <property type="entry name" value="UvrB_inter"/>
</dbReference>
<dbReference type="InterPro" id="IPR037235">
    <property type="entry name" value="TRCF-like_C_D7"/>
</dbReference>
<dbReference type="PROSITE" id="PS51194">
    <property type="entry name" value="HELICASE_CTER"/>
    <property type="match status" value="1"/>
</dbReference>
<evidence type="ECO:0000259" key="14">
    <source>
        <dbReference type="PROSITE" id="PS51192"/>
    </source>
</evidence>
<keyword evidence="8 13" id="KW-0238">DNA-binding</keyword>
<dbReference type="Gene3D" id="3.40.50.11180">
    <property type="match status" value="1"/>
</dbReference>
<evidence type="ECO:0000256" key="11">
    <source>
        <dbReference type="ARBA" id="ARBA00061399"/>
    </source>
</evidence>
<evidence type="ECO:0000256" key="8">
    <source>
        <dbReference type="ARBA" id="ARBA00023125"/>
    </source>
</evidence>
<dbReference type="FunFam" id="3.40.50.300:FF:000546">
    <property type="entry name" value="Transcription-repair-coupling factor"/>
    <property type="match status" value="1"/>
</dbReference>
<dbReference type="PANTHER" id="PTHR47964:SF1">
    <property type="entry name" value="ATP-DEPENDENT DNA HELICASE HOMOLOG RECG, CHLOROPLASTIC"/>
    <property type="match status" value="1"/>
</dbReference>
<dbReference type="Pfam" id="PF00271">
    <property type="entry name" value="Helicase_C"/>
    <property type="match status" value="1"/>
</dbReference>
<dbReference type="PROSITE" id="PS51192">
    <property type="entry name" value="HELICASE_ATP_BIND_1"/>
    <property type="match status" value="1"/>
</dbReference>
<evidence type="ECO:0000313" key="17">
    <source>
        <dbReference type="Proteomes" id="UP000183085"/>
    </source>
</evidence>
<comment type="function">
    <text evidence="13">Couples transcription and DNA repair by recognizing RNA polymerase (RNAP) stalled at DNA lesions. Mediates ATP-dependent release of RNAP and its truncated transcript from the DNA, and recruitment of nucleotide excision repair machinery to the damaged site.</text>
</comment>
<comment type="similarity">
    <text evidence="11 13">In the C-terminal section; belongs to the helicase family. RecG subfamily.</text>
</comment>
<reference evidence="16 17" key="1">
    <citation type="journal article" date="2016" name="Environ. Microbiol.">
        <title>Genomic resolution of a cold subsurface aquifer community provides metabolic insights for novel microbes adapted to high CO concentrations.</title>
        <authorList>
            <person name="Probst A.J."/>
            <person name="Castelle C.J."/>
            <person name="Singh A."/>
            <person name="Brown C.T."/>
            <person name="Anantharaman K."/>
            <person name="Sharon I."/>
            <person name="Hug L.A."/>
            <person name="Burstein D."/>
            <person name="Emerson J.B."/>
            <person name="Thomas B.C."/>
            <person name="Banfield J.F."/>
        </authorList>
    </citation>
    <scope>NUCLEOTIDE SEQUENCE [LARGE SCALE GENOMIC DNA]</scope>
    <source>
        <strain evidence="16">CG2_30_40_21</strain>
    </source>
</reference>
<dbReference type="SUPFAM" id="SSF52540">
    <property type="entry name" value="P-loop containing nucleoside triphosphate hydrolases"/>
    <property type="match status" value="4"/>
</dbReference>
<evidence type="ECO:0000256" key="13">
    <source>
        <dbReference type="HAMAP-Rule" id="MF_00969"/>
    </source>
</evidence>
<evidence type="ECO:0000256" key="6">
    <source>
        <dbReference type="ARBA" id="ARBA00022806"/>
    </source>
</evidence>
<evidence type="ECO:0000256" key="4">
    <source>
        <dbReference type="ARBA" id="ARBA00022763"/>
    </source>
</evidence>
<dbReference type="GO" id="GO:0005524">
    <property type="term" value="F:ATP binding"/>
    <property type="evidence" value="ECO:0007669"/>
    <property type="project" value="UniProtKB-UniRule"/>
</dbReference>
<accession>A0A1J5E4Y2</accession>
<dbReference type="Gene3D" id="3.30.2060.10">
    <property type="entry name" value="Penicillin-binding protein 1b domain"/>
    <property type="match status" value="1"/>
</dbReference>
<evidence type="ECO:0000256" key="3">
    <source>
        <dbReference type="ARBA" id="ARBA00022741"/>
    </source>
</evidence>
<dbReference type="GO" id="GO:0016787">
    <property type="term" value="F:hydrolase activity"/>
    <property type="evidence" value="ECO:0007669"/>
    <property type="project" value="UniProtKB-KW"/>
</dbReference>
<dbReference type="CDD" id="cd17991">
    <property type="entry name" value="DEXHc_TRCF"/>
    <property type="match status" value="1"/>
</dbReference>
<dbReference type="HAMAP" id="MF_00969">
    <property type="entry name" value="TRCF"/>
    <property type="match status" value="1"/>
</dbReference>
<dbReference type="SUPFAM" id="SSF143517">
    <property type="entry name" value="TRCF domain-like"/>
    <property type="match status" value="1"/>
</dbReference>
<dbReference type="Pfam" id="PF02559">
    <property type="entry name" value="CarD_TRCF_RID"/>
    <property type="match status" value="1"/>
</dbReference>
<sequence>MNKYQHIGAAISSGAEIAINGLVGSSKAYLLSGLLEKLNKSVLIISPRIYEAEQLHEELKTFCPNKETVDYFPSLEVLAYEENPPADELIGQRFAILDRLARGEVLVLVTSLPAILYRITSPKDILNIKVANGAILSMNTLLEDLVMIGYERAGMTQERGDFSQRGGIVDVFPISSEYPVRIELFGDIVESIRQFDTVTQLSIDILNEVEIFPRKSIAEKTSTIFDYLPNDCLMVIDDRLTIEQEYLRLKDEINSLYQEACKERKVKHPEEIILRIEDILNQRQMMCLNAEETTHAREVASLANTIPSAFSININPAPNFGSKLEPLMQKLKEYIDAEYIIILSANYQGQAGRLQELLKEHKIEGKTGMPSKIRSGVFIVVSPLINGFDIPELRLLIMSDKEIFGKSSILRQRRVARLTQSIPVENFMDLKKGDFIVHIYYGIGQYLGLTTTRVEGKIRDFLLLEYAQGDKLYVPVDQLGLVHKYIGSKDSPPEIHRLHGRGWERTKEKVQKAVESMAGELIEIYAARKALQGHAFAKDTTWQYEFESGFVYEETPDQIKAIEEIKRDMENPLPMDRLVCGDVGYGKTEVAIRAAFKAVMDGKQVAVLVPTTILAFQHYSTFTERFTGFPVNIQMLSRFKSPKEQKEIISETVKGKVDIVIGTHRILQKDISFPNLGLVIIDEEHKFGVKHKERMKSYRKLVDVLTLTATPIPRTLHFSLCGIRDMSIIHTPPPGRLPIKTVIVPFGPEVIREAILREMDRGGQVFFVHNQVKSIPWILEQLNKIVPDARIVIAHGQMDEHELERVIFDFMEKKFDVLLASAIIESGLDMPNVNTIIINNAHRFGLAQLYQLRGRVGRAQHRAYAYLLHQQGIQSSKDVDERLQAMIEFSALGSGFNLSMRDLENRGAGNLLGSQQHGNVVAIGFEMYCHLLEETVNKLKGTPTKKRVNTKVTLPYESYIPEDYIQVSQERFRMYKRLASACSQQEICNIQKEFLDRFGKYPDPVRKLLNMMNIRMLAANAQILSISYNKGDVYLDLPDLPELATRVVEMVILFSKKIRLNPSHPNRLILKWEDEEKGMALLEEVIKGLTLSQLSGIVNKK</sequence>
<dbReference type="PANTHER" id="PTHR47964">
    <property type="entry name" value="ATP-DEPENDENT DNA HELICASE HOMOLOG RECG, CHLOROPLASTIC"/>
    <property type="match status" value="1"/>
</dbReference>
<evidence type="ECO:0000256" key="7">
    <source>
        <dbReference type="ARBA" id="ARBA00022840"/>
    </source>
</evidence>
<protein>
    <recommendedName>
        <fullName evidence="12 13">Transcription-repair-coupling factor</fullName>
        <shortName evidence="13">TRCF</shortName>
        <ecNumber evidence="13">3.6.4.-</ecNumber>
    </recommendedName>
</protein>
<keyword evidence="7 13" id="KW-0067">ATP-binding</keyword>
<dbReference type="InterPro" id="IPR027417">
    <property type="entry name" value="P-loop_NTPase"/>
</dbReference>
<dbReference type="InterPro" id="IPR047112">
    <property type="entry name" value="RecG/Mfd"/>
</dbReference>
<evidence type="ECO:0000313" key="16">
    <source>
        <dbReference type="EMBL" id="OIP43460.1"/>
    </source>
</evidence>
<evidence type="ECO:0000256" key="1">
    <source>
        <dbReference type="ARBA" id="ARBA00004496"/>
    </source>
</evidence>
<dbReference type="GO" id="GO:0006355">
    <property type="term" value="P:regulation of DNA-templated transcription"/>
    <property type="evidence" value="ECO:0007669"/>
    <property type="project" value="UniProtKB-UniRule"/>
</dbReference>
<dbReference type="InterPro" id="IPR001650">
    <property type="entry name" value="Helicase_C-like"/>
</dbReference>
<evidence type="ECO:0000259" key="15">
    <source>
        <dbReference type="PROSITE" id="PS51194"/>
    </source>
</evidence>
<dbReference type="Pfam" id="PF03461">
    <property type="entry name" value="TRCF"/>
    <property type="match status" value="1"/>
</dbReference>
<dbReference type="InterPro" id="IPR036101">
    <property type="entry name" value="CarD-like/TRCF_RID_sf"/>
</dbReference>
<dbReference type="InterPro" id="IPR011545">
    <property type="entry name" value="DEAD/DEAH_box_helicase_dom"/>
</dbReference>
<dbReference type="Gene3D" id="3.40.50.300">
    <property type="entry name" value="P-loop containing nucleotide triphosphate hydrolases"/>
    <property type="match status" value="2"/>
</dbReference>
<gene>
    <name evidence="13" type="primary">mfd</name>
    <name evidence="16" type="ORF">AUJ95_00665</name>
</gene>
<organism evidence="16 17">
    <name type="scientific">Candidatus Desantisbacteria bacterium CG2_30_40_21</name>
    <dbReference type="NCBI Taxonomy" id="1817895"/>
    <lineage>
        <taxon>Bacteria</taxon>
        <taxon>Candidatus Desantisiibacteriota</taxon>
    </lineage>
</organism>
<dbReference type="GO" id="GO:0003684">
    <property type="term" value="F:damaged DNA binding"/>
    <property type="evidence" value="ECO:0007669"/>
    <property type="project" value="InterPro"/>
</dbReference>
<dbReference type="STRING" id="1817895.AUJ95_00665"/>
<dbReference type="EC" id="3.6.4.-" evidence="13"/>
<comment type="subcellular location">
    <subcellularLocation>
        <location evidence="1 13">Cytoplasm</location>
    </subcellularLocation>
</comment>
<dbReference type="GO" id="GO:0005737">
    <property type="term" value="C:cytoplasm"/>
    <property type="evidence" value="ECO:0007669"/>
    <property type="project" value="UniProtKB-SubCell"/>
</dbReference>
<dbReference type="NCBIfam" id="TIGR00580">
    <property type="entry name" value="mfd"/>
    <property type="match status" value="1"/>
</dbReference>
<keyword evidence="9 13" id="KW-0234">DNA repair</keyword>
<evidence type="ECO:0000256" key="2">
    <source>
        <dbReference type="ARBA" id="ARBA00022490"/>
    </source>
</evidence>
<dbReference type="AlphaFoldDB" id="A0A1J5E4Y2"/>
<evidence type="ECO:0000256" key="9">
    <source>
        <dbReference type="ARBA" id="ARBA00023204"/>
    </source>
</evidence>
<dbReference type="InterPro" id="IPR005118">
    <property type="entry name" value="TRCF_C"/>
</dbReference>
<dbReference type="GO" id="GO:0003678">
    <property type="term" value="F:DNA helicase activity"/>
    <property type="evidence" value="ECO:0007669"/>
    <property type="project" value="TreeGrafter"/>
</dbReference>
<dbReference type="Pfam" id="PF17757">
    <property type="entry name" value="UvrB_inter"/>
    <property type="match status" value="1"/>
</dbReference>
<dbReference type="SMART" id="SM00490">
    <property type="entry name" value="HELICc"/>
    <property type="match status" value="1"/>
</dbReference>
<keyword evidence="6" id="KW-0347">Helicase</keyword>
<dbReference type="Proteomes" id="UP000183085">
    <property type="component" value="Unassembled WGS sequence"/>
</dbReference>
<name>A0A1J5E4Y2_9BACT</name>
<feature type="domain" description="Helicase ATP-binding" evidence="14">
    <location>
        <begin position="568"/>
        <end position="729"/>
    </location>
</feature>
<evidence type="ECO:0000256" key="12">
    <source>
        <dbReference type="ARBA" id="ARBA00070128"/>
    </source>
</evidence>
<keyword evidence="4 13" id="KW-0227">DNA damage</keyword>
<keyword evidence="3 13" id="KW-0547">Nucleotide-binding</keyword>
<dbReference type="GO" id="GO:0000716">
    <property type="term" value="P:transcription-coupled nucleotide-excision repair, DNA damage recognition"/>
    <property type="evidence" value="ECO:0007669"/>
    <property type="project" value="UniProtKB-UniRule"/>
</dbReference>
<dbReference type="InterPro" id="IPR004576">
    <property type="entry name" value="Mfd"/>
</dbReference>